<feature type="domain" description="Apiosidase-like catalytic" evidence="1">
    <location>
        <begin position="8"/>
        <end position="161"/>
    </location>
</feature>
<organism evidence="3">
    <name type="scientific">marine metagenome</name>
    <dbReference type="NCBI Taxonomy" id="408172"/>
    <lineage>
        <taxon>unclassified sequences</taxon>
        <taxon>metagenomes</taxon>
        <taxon>ecological metagenomes</taxon>
    </lineage>
</organism>
<dbReference type="InterPro" id="IPR026444">
    <property type="entry name" value="Secre_tail"/>
</dbReference>
<dbReference type="Gene3D" id="3.20.20.80">
    <property type="entry name" value="Glycosidases"/>
    <property type="match status" value="1"/>
</dbReference>
<dbReference type="Pfam" id="PF13860">
    <property type="entry name" value="FlgD_ig"/>
    <property type="match status" value="1"/>
</dbReference>
<evidence type="ECO:0000313" key="3">
    <source>
        <dbReference type="EMBL" id="SVC55229.1"/>
    </source>
</evidence>
<protein>
    <recommendedName>
        <fullName evidence="4">FlgD Ig-like domain-containing protein</fullName>
    </recommendedName>
</protein>
<dbReference type="Pfam" id="PF13204">
    <property type="entry name" value="Apiosidase"/>
    <property type="match status" value="1"/>
</dbReference>
<reference evidence="3" key="1">
    <citation type="submission" date="2018-05" db="EMBL/GenBank/DDBJ databases">
        <authorList>
            <person name="Lanie J.A."/>
            <person name="Ng W.-L."/>
            <person name="Kazmierczak K.M."/>
            <person name="Andrzejewski T.M."/>
            <person name="Davidsen T.M."/>
            <person name="Wayne K.J."/>
            <person name="Tettelin H."/>
            <person name="Glass J.I."/>
            <person name="Rusch D."/>
            <person name="Podicherti R."/>
            <person name="Tsui H.-C.T."/>
            <person name="Winkler M.E."/>
        </authorList>
    </citation>
    <scope>NUCLEOTIDE SEQUENCE</scope>
</reference>
<feature type="non-terminal residue" evidence="3">
    <location>
        <position position="1"/>
    </location>
</feature>
<dbReference type="InterPro" id="IPR025965">
    <property type="entry name" value="FlgD/Vpr_Ig-like"/>
</dbReference>
<dbReference type="NCBIfam" id="TIGR04183">
    <property type="entry name" value="Por_Secre_tail"/>
    <property type="match status" value="1"/>
</dbReference>
<evidence type="ECO:0000259" key="2">
    <source>
        <dbReference type="Pfam" id="PF13860"/>
    </source>
</evidence>
<dbReference type="PANTHER" id="PTHR37836:SF2">
    <property type="entry name" value="DUF4038 DOMAIN-CONTAINING PROTEIN"/>
    <property type="match status" value="1"/>
</dbReference>
<sequence length="358" mass="39969">REASGGVHLMTVHPKGWSSSFDYFDNHTDWIDFHMYQSSHLADGDYTFIAAEAGYRRMPAKPVLNGEAAYEDIYHNLWEPGDSREVASFRIRPEHVRQANYESILSGALVGMTYGANGVWQWSTTEYSGSHSPRVPVGQAISFPGSSQSTILKRIMTTYNWHSMTPHPQYVVAKTPGTRYIPVAHNKKHLIVFFPKGTSSVVLNTGDFVIDGTYTWINPATGEETRTSEPSYGRGPLVLNPPDSGDWVLALARGEADFFRSASPVPEQVSLDQNVPNPFNPATSIRYHLTALSRVRLTIYNASGEFVRLLVNDVQLPGTYSGWWNGLTTAGRQAPSGVYFYQLETDRGREGKKMLLVR</sequence>
<name>A0A382N233_9ZZZZ</name>
<evidence type="ECO:0000259" key="1">
    <source>
        <dbReference type="Pfam" id="PF13204"/>
    </source>
</evidence>
<proteinExistence type="predicted"/>
<feature type="domain" description="FlgD/Vpr Ig-like" evidence="2">
    <location>
        <begin position="291"/>
        <end position="346"/>
    </location>
</feature>
<dbReference type="EMBL" id="UINC01097486">
    <property type="protein sequence ID" value="SVC55229.1"/>
    <property type="molecule type" value="Genomic_DNA"/>
</dbReference>
<evidence type="ECO:0008006" key="4">
    <source>
        <dbReference type="Google" id="ProtNLM"/>
    </source>
</evidence>
<gene>
    <name evidence="3" type="ORF">METZ01_LOCUS308083</name>
</gene>
<dbReference type="PANTHER" id="PTHR37836">
    <property type="entry name" value="LMO1036 PROTEIN"/>
    <property type="match status" value="1"/>
</dbReference>
<accession>A0A382N233</accession>
<dbReference type="Gene3D" id="2.60.40.4070">
    <property type="match status" value="1"/>
</dbReference>
<dbReference type="InterPro" id="IPR025277">
    <property type="entry name" value="Apiosidase-like_cat_dom"/>
</dbReference>
<dbReference type="AlphaFoldDB" id="A0A382N233"/>